<evidence type="ECO:0000313" key="8">
    <source>
        <dbReference type="EMBL" id="KAE9193754.1"/>
    </source>
</evidence>
<dbReference type="EMBL" id="QXGF01001615">
    <property type="protein sequence ID" value="KAE8928861.1"/>
    <property type="molecule type" value="Genomic_DNA"/>
</dbReference>
<dbReference type="EMBL" id="QXGA01001537">
    <property type="protein sequence ID" value="KAE9116399.1"/>
    <property type="molecule type" value="Genomic_DNA"/>
</dbReference>
<evidence type="ECO:0008006" key="23">
    <source>
        <dbReference type="Google" id="ProtNLM"/>
    </source>
</evidence>
<keyword evidence="14" id="KW-1185">Reference proteome</keyword>
<dbReference type="EMBL" id="QXGD01001619">
    <property type="protein sequence ID" value="KAE9202328.1"/>
    <property type="molecule type" value="Genomic_DNA"/>
</dbReference>
<evidence type="ECO:0000256" key="2">
    <source>
        <dbReference type="SAM" id="SignalP"/>
    </source>
</evidence>
<evidence type="ECO:0000313" key="12">
    <source>
        <dbReference type="EMBL" id="KAE9331736.1"/>
    </source>
</evidence>
<evidence type="ECO:0000256" key="1">
    <source>
        <dbReference type="SAM" id="MobiDB-lite"/>
    </source>
</evidence>
<dbReference type="Proteomes" id="UP000486351">
    <property type="component" value="Unassembled WGS sequence"/>
</dbReference>
<dbReference type="Proteomes" id="UP000433483">
    <property type="component" value="Unassembled WGS sequence"/>
</dbReference>
<dbReference type="Proteomes" id="UP000437068">
    <property type="component" value="Unassembled WGS sequence"/>
</dbReference>
<proteinExistence type="predicted"/>
<dbReference type="Proteomes" id="UP000440732">
    <property type="component" value="Unassembled WGS sequence"/>
</dbReference>
<evidence type="ECO:0000313" key="21">
    <source>
        <dbReference type="Proteomes" id="UP000486351"/>
    </source>
</evidence>
<gene>
    <name evidence="11" type="ORF">PF001_g19235</name>
    <name evidence="10" type="ORF">PF002_g21281</name>
    <name evidence="9" type="ORF">PF004_g18950</name>
    <name evidence="8" type="ORF">PF005_g17958</name>
    <name evidence="7" type="ORF">PF006_g19053</name>
    <name evidence="5" type="ORF">PF007_g20118</name>
    <name evidence="12" type="ORF">PF008_g15286</name>
    <name evidence="3" type="ORF">PF009_g21014</name>
    <name evidence="6" type="ORF">PF010_g19344</name>
    <name evidence="4" type="ORF">PF011_g15337</name>
</gene>
<evidence type="ECO:0000313" key="10">
    <source>
        <dbReference type="EMBL" id="KAE9202328.1"/>
    </source>
</evidence>
<evidence type="ECO:0000313" key="6">
    <source>
        <dbReference type="EMBL" id="KAE9088533.1"/>
    </source>
</evidence>
<evidence type="ECO:0000313" key="17">
    <source>
        <dbReference type="Proteomes" id="UP000440732"/>
    </source>
</evidence>
<name>A0A6A3XN09_9STRA</name>
<evidence type="ECO:0000313" key="3">
    <source>
        <dbReference type="EMBL" id="KAE8928861.1"/>
    </source>
</evidence>
<evidence type="ECO:0000313" key="13">
    <source>
        <dbReference type="Proteomes" id="UP000429523"/>
    </source>
</evidence>
<organism evidence="10 16">
    <name type="scientific">Phytophthora fragariae</name>
    <dbReference type="NCBI Taxonomy" id="53985"/>
    <lineage>
        <taxon>Eukaryota</taxon>
        <taxon>Sar</taxon>
        <taxon>Stramenopiles</taxon>
        <taxon>Oomycota</taxon>
        <taxon>Peronosporomycetes</taxon>
        <taxon>Peronosporales</taxon>
        <taxon>Peronosporaceae</taxon>
        <taxon>Phytophthora</taxon>
    </lineage>
</organism>
<evidence type="ECO:0000313" key="15">
    <source>
        <dbReference type="Proteomes" id="UP000437068"/>
    </source>
</evidence>
<evidence type="ECO:0000313" key="22">
    <source>
        <dbReference type="Proteomes" id="UP000488956"/>
    </source>
</evidence>
<dbReference type="OrthoDB" id="125824at2759"/>
<reference evidence="13 14" key="1">
    <citation type="submission" date="2018-08" db="EMBL/GenBank/DDBJ databases">
        <title>Genomic investigation of the strawberry pathogen Phytophthora fragariae indicates pathogenicity is determined by transcriptional variation in three key races.</title>
        <authorList>
            <person name="Adams T.M."/>
            <person name="Armitage A.D."/>
            <person name="Sobczyk M.K."/>
            <person name="Bates H.J."/>
            <person name="Dunwell J.M."/>
            <person name="Nellist C.F."/>
            <person name="Harrison R.J."/>
        </authorList>
    </citation>
    <scope>NUCLEOTIDE SEQUENCE [LARGE SCALE GENOMIC DNA]</scope>
    <source>
        <strain evidence="11 15">A4</strain>
        <strain evidence="10 16">BC-1</strain>
        <strain evidence="9 20">BC-23</strain>
        <strain evidence="8 14">NOV-27</strain>
        <strain evidence="7 17">NOV-5</strain>
        <strain evidence="5 18">NOV-71</strain>
        <strain evidence="12 21">NOV-77</strain>
        <strain evidence="3 13">NOV-9</strain>
        <strain evidence="6 22">ONT-3</strain>
        <strain evidence="4 19">SCRP245</strain>
    </source>
</reference>
<feature type="chain" id="PRO_5036166667" description="RxLR effector protein" evidence="2">
    <location>
        <begin position="25"/>
        <end position="127"/>
    </location>
</feature>
<dbReference type="EMBL" id="QXGC01001552">
    <property type="protein sequence ID" value="KAE9200642.1"/>
    <property type="molecule type" value="Genomic_DNA"/>
</dbReference>
<evidence type="ECO:0000313" key="11">
    <source>
        <dbReference type="EMBL" id="KAE9291273.1"/>
    </source>
</evidence>
<evidence type="ECO:0000313" key="14">
    <source>
        <dbReference type="Proteomes" id="UP000433483"/>
    </source>
</evidence>
<keyword evidence="2" id="KW-0732">Signal</keyword>
<evidence type="ECO:0000313" key="19">
    <source>
        <dbReference type="Proteomes" id="UP000460718"/>
    </source>
</evidence>
<evidence type="ECO:0000313" key="16">
    <source>
        <dbReference type="Proteomes" id="UP000440367"/>
    </source>
</evidence>
<dbReference type="Proteomes" id="UP000429523">
    <property type="component" value="Unassembled WGS sequence"/>
</dbReference>
<dbReference type="EMBL" id="QXGB01001271">
    <property type="protein sequence ID" value="KAE9193754.1"/>
    <property type="molecule type" value="Genomic_DNA"/>
</dbReference>
<dbReference type="EMBL" id="QXFZ01001583">
    <property type="protein sequence ID" value="KAE9088081.1"/>
    <property type="molecule type" value="Genomic_DNA"/>
</dbReference>
<dbReference type="AlphaFoldDB" id="A0A6A3XN09"/>
<dbReference type="Proteomes" id="UP000441208">
    <property type="component" value="Unassembled WGS sequence"/>
</dbReference>
<comment type="caution">
    <text evidence="10">The sequence shown here is derived from an EMBL/GenBank/DDBJ whole genome shotgun (WGS) entry which is preliminary data.</text>
</comment>
<evidence type="ECO:0000313" key="9">
    <source>
        <dbReference type="EMBL" id="KAE9200642.1"/>
    </source>
</evidence>
<feature type="signal peptide" evidence="2">
    <location>
        <begin position="1"/>
        <end position="24"/>
    </location>
</feature>
<evidence type="ECO:0000313" key="7">
    <source>
        <dbReference type="EMBL" id="KAE9116399.1"/>
    </source>
</evidence>
<dbReference type="EMBL" id="QXFX01001544">
    <property type="protein sequence ID" value="KAE9088533.1"/>
    <property type="molecule type" value="Genomic_DNA"/>
</dbReference>
<dbReference type="Proteomes" id="UP000460718">
    <property type="component" value="Unassembled WGS sequence"/>
</dbReference>
<dbReference type="EMBL" id="QXFW01001037">
    <property type="protein sequence ID" value="KAE8997769.1"/>
    <property type="molecule type" value="Genomic_DNA"/>
</dbReference>
<evidence type="ECO:0000313" key="5">
    <source>
        <dbReference type="EMBL" id="KAE9088081.1"/>
    </source>
</evidence>
<evidence type="ECO:0000313" key="18">
    <source>
        <dbReference type="Proteomes" id="UP000441208"/>
    </source>
</evidence>
<protein>
    <recommendedName>
        <fullName evidence="23">RxLR effector protein</fullName>
    </recommendedName>
</protein>
<dbReference type="EMBL" id="QXFY01000985">
    <property type="protein sequence ID" value="KAE9331736.1"/>
    <property type="molecule type" value="Genomic_DNA"/>
</dbReference>
<evidence type="ECO:0000313" key="4">
    <source>
        <dbReference type="EMBL" id="KAE8997769.1"/>
    </source>
</evidence>
<feature type="region of interest" description="Disordered" evidence="1">
    <location>
        <begin position="47"/>
        <end position="69"/>
    </location>
</feature>
<accession>A0A6A3XN09</accession>
<dbReference type="EMBL" id="QXGE01001541">
    <property type="protein sequence ID" value="KAE9291273.1"/>
    <property type="molecule type" value="Genomic_DNA"/>
</dbReference>
<dbReference type="Proteomes" id="UP000488956">
    <property type="component" value="Unassembled WGS sequence"/>
</dbReference>
<sequence length="127" mass="13032">MQLAQFVLMIMVALLAGSSSFASAGKCGLKTTNNVVLVVPLTETALGKPAAPSDSSLEERGGGGGTVGAAGRAIGGNAVPLNGPVADPNTGVVVVTTFSNNGLWERIGRWWKGLFHASRRLRSVQDV</sequence>
<evidence type="ECO:0000313" key="20">
    <source>
        <dbReference type="Proteomes" id="UP000476176"/>
    </source>
</evidence>
<dbReference type="Proteomes" id="UP000440367">
    <property type="component" value="Unassembled WGS sequence"/>
</dbReference>
<dbReference type="Proteomes" id="UP000476176">
    <property type="component" value="Unassembled WGS sequence"/>
</dbReference>